<keyword evidence="1" id="KW-0812">Transmembrane</keyword>
<comment type="caution">
    <text evidence="3">The sequence shown here is derived from an EMBL/GenBank/DDBJ whole genome shotgun (WGS) entry which is preliminary data.</text>
</comment>
<keyword evidence="4" id="KW-1185">Reference proteome</keyword>
<protein>
    <submittedName>
        <fullName evidence="3">Transporter</fullName>
    </submittedName>
</protein>
<dbReference type="NCBIfam" id="NF033664">
    <property type="entry name" value="PACE_transport"/>
    <property type="match status" value="1"/>
</dbReference>
<dbReference type="AlphaFoldDB" id="A0AA37S001"/>
<keyword evidence="1" id="KW-1133">Transmembrane helix</keyword>
<dbReference type="EMBL" id="BSNC01000011">
    <property type="protein sequence ID" value="GLP97792.1"/>
    <property type="molecule type" value="Genomic_DNA"/>
</dbReference>
<dbReference type="Pfam" id="PF05232">
    <property type="entry name" value="BTP"/>
    <property type="match status" value="2"/>
</dbReference>
<evidence type="ECO:0000259" key="2">
    <source>
        <dbReference type="Pfam" id="PF05232"/>
    </source>
</evidence>
<feature type="domain" description="Chlorhexidine efflux transporter" evidence="2">
    <location>
        <begin position="73"/>
        <end position="134"/>
    </location>
</feature>
<reference evidence="3" key="2">
    <citation type="submission" date="2023-01" db="EMBL/GenBank/DDBJ databases">
        <title>Draft genome sequence of Paraferrimonas sedimenticola strain NBRC 101628.</title>
        <authorList>
            <person name="Sun Q."/>
            <person name="Mori K."/>
        </authorList>
    </citation>
    <scope>NUCLEOTIDE SEQUENCE</scope>
    <source>
        <strain evidence="3">NBRC 101628</strain>
    </source>
</reference>
<dbReference type="InterPro" id="IPR007896">
    <property type="entry name" value="BTP_bacteria"/>
</dbReference>
<sequence>MRSTFDRIRHTIGFEAIGLLMMIPLLTWLFGVELAQAGGISIVLSLLATGWNFVFNYGFDRMMLKRWGHTNKSQKLRVLHACSFEGGLIVISIPLIAWYLGVGFWQALLMDMSFVVFYLFYTYFYNLAYDKIFPIPQPSPSAG</sequence>
<evidence type="ECO:0000313" key="4">
    <source>
        <dbReference type="Proteomes" id="UP001161422"/>
    </source>
</evidence>
<feature type="transmembrane region" description="Helical" evidence="1">
    <location>
        <begin position="12"/>
        <end position="31"/>
    </location>
</feature>
<proteinExistence type="predicted"/>
<reference evidence="3" key="1">
    <citation type="journal article" date="2014" name="Int. J. Syst. Evol. Microbiol.">
        <title>Complete genome sequence of Corynebacterium casei LMG S-19264T (=DSM 44701T), isolated from a smear-ripened cheese.</title>
        <authorList>
            <consortium name="US DOE Joint Genome Institute (JGI-PGF)"/>
            <person name="Walter F."/>
            <person name="Albersmeier A."/>
            <person name="Kalinowski J."/>
            <person name="Ruckert C."/>
        </authorList>
    </citation>
    <scope>NUCLEOTIDE SEQUENCE</scope>
    <source>
        <strain evidence="3">NBRC 101628</strain>
    </source>
</reference>
<feature type="transmembrane region" description="Helical" evidence="1">
    <location>
        <begin position="104"/>
        <end position="124"/>
    </location>
</feature>
<dbReference type="InterPro" id="IPR058208">
    <property type="entry name" value="PACE"/>
</dbReference>
<dbReference type="Proteomes" id="UP001161422">
    <property type="component" value="Unassembled WGS sequence"/>
</dbReference>
<feature type="domain" description="Chlorhexidine efflux transporter" evidence="2">
    <location>
        <begin position="2"/>
        <end position="64"/>
    </location>
</feature>
<evidence type="ECO:0000313" key="3">
    <source>
        <dbReference type="EMBL" id="GLP97792.1"/>
    </source>
</evidence>
<name>A0AA37S001_9GAMM</name>
<keyword evidence="1" id="KW-0472">Membrane</keyword>
<organism evidence="3 4">
    <name type="scientific">Paraferrimonas sedimenticola</name>
    <dbReference type="NCBI Taxonomy" id="375674"/>
    <lineage>
        <taxon>Bacteria</taxon>
        <taxon>Pseudomonadati</taxon>
        <taxon>Pseudomonadota</taxon>
        <taxon>Gammaproteobacteria</taxon>
        <taxon>Alteromonadales</taxon>
        <taxon>Ferrimonadaceae</taxon>
        <taxon>Paraferrimonas</taxon>
    </lineage>
</organism>
<feature type="transmembrane region" description="Helical" evidence="1">
    <location>
        <begin position="37"/>
        <end position="57"/>
    </location>
</feature>
<accession>A0AA37S001</accession>
<evidence type="ECO:0000256" key="1">
    <source>
        <dbReference type="SAM" id="Phobius"/>
    </source>
</evidence>
<feature type="transmembrane region" description="Helical" evidence="1">
    <location>
        <begin position="78"/>
        <end position="98"/>
    </location>
</feature>
<dbReference type="RefSeq" id="WP_095507106.1">
    <property type="nucleotide sequence ID" value="NZ_BSNC01000011.1"/>
</dbReference>
<gene>
    <name evidence="3" type="ORF">GCM10007895_30990</name>
</gene>